<evidence type="ECO:0000256" key="3">
    <source>
        <dbReference type="ARBA" id="ARBA00023054"/>
    </source>
</evidence>
<evidence type="ECO:0000313" key="6">
    <source>
        <dbReference type="EMBL" id="GCB74480.1"/>
    </source>
</evidence>
<keyword evidence="2" id="KW-0653">Protein transport</keyword>
<dbReference type="Proteomes" id="UP000288216">
    <property type="component" value="Unassembled WGS sequence"/>
</dbReference>
<evidence type="ECO:0000256" key="4">
    <source>
        <dbReference type="SAM" id="MobiDB-lite"/>
    </source>
</evidence>
<evidence type="ECO:0000256" key="2">
    <source>
        <dbReference type="ARBA" id="ARBA00022927"/>
    </source>
</evidence>
<dbReference type="AlphaFoldDB" id="A0A401PMW3"/>
<dbReference type="EMBL" id="BFAA01000985">
    <property type="protein sequence ID" value="GCB74480.1"/>
    <property type="molecule type" value="Genomic_DNA"/>
</dbReference>
<proteinExistence type="predicted"/>
<feature type="compositionally biased region" description="Polar residues" evidence="4">
    <location>
        <begin position="1"/>
        <end position="11"/>
    </location>
</feature>
<dbReference type="STRING" id="75743.A0A401PMW3"/>
<reference evidence="6 7" key="1">
    <citation type="journal article" date="2018" name="Nat. Ecol. Evol.">
        <title>Shark genomes provide insights into elasmobranch evolution and the origin of vertebrates.</title>
        <authorList>
            <person name="Hara Y"/>
            <person name="Yamaguchi K"/>
            <person name="Onimaru K"/>
            <person name="Kadota M"/>
            <person name="Koyanagi M"/>
            <person name="Keeley SD"/>
            <person name="Tatsumi K"/>
            <person name="Tanaka K"/>
            <person name="Motone F"/>
            <person name="Kageyama Y"/>
            <person name="Nozu R"/>
            <person name="Adachi N"/>
            <person name="Nishimura O"/>
            <person name="Nakagawa R"/>
            <person name="Tanegashima C"/>
            <person name="Kiyatake I"/>
            <person name="Matsumoto R"/>
            <person name="Murakumo K"/>
            <person name="Nishida K"/>
            <person name="Terakita A"/>
            <person name="Kuratani S"/>
            <person name="Sato K"/>
            <person name="Hyodo S Kuraku.S."/>
        </authorList>
    </citation>
    <scope>NUCLEOTIDE SEQUENCE [LARGE SCALE GENOMIC DNA]</scope>
</reference>
<gene>
    <name evidence="6" type="ORF">scyTo_0003570</name>
</gene>
<protein>
    <recommendedName>
        <fullName evidence="5">Vacuolar protein sorting-associated protein 54 N-terminal domain-containing protein</fullName>
    </recommendedName>
</protein>
<feature type="region of interest" description="Disordered" evidence="4">
    <location>
        <begin position="1"/>
        <end position="24"/>
    </location>
</feature>
<comment type="caution">
    <text evidence="6">The sequence shown here is derived from an EMBL/GenBank/DDBJ whole genome shotgun (WGS) entry which is preliminary data.</text>
</comment>
<feature type="domain" description="Vacuolar protein sorting-associated protein 54 N-terminal" evidence="5">
    <location>
        <begin position="48"/>
        <end position="92"/>
    </location>
</feature>
<name>A0A401PMW3_SCYTO</name>
<evidence type="ECO:0000259" key="5">
    <source>
        <dbReference type="Pfam" id="PF10475"/>
    </source>
</evidence>
<dbReference type="GO" id="GO:0015031">
    <property type="term" value="P:protein transport"/>
    <property type="evidence" value="ECO:0007669"/>
    <property type="project" value="UniProtKB-KW"/>
</dbReference>
<dbReference type="Pfam" id="PF10475">
    <property type="entry name" value="Vps54_N"/>
    <property type="match status" value="1"/>
</dbReference>
<keyword evidence="3" id="KW-0175">Coiled coil</keyword>
<evidence type="ECO:0000256" key="1">
    <source>
        <dbReference type="ARBA" id="ARBA00022448"/>
    </source>
</evidence>
<organism evidence="6 7">
    <name type="scientific">Scyliorhinus torazame</name>
    <name type="common">Cloudy catshark</name>
    <name type="synonym">Catulus torazame</name>
    <dbReference type="NCBI Taxonomy" id="75743"/>
    <lineage>
        <taxon>Eukaryota</taxon>
        <taxon>Metazoa</taxon>
        <taxon>Chordata</taxon>
        <taxon>Craniata</taxon>
        <taxon>Vertebrata</taxon>
        <taxon>Chondrichthyes</taxon>
        <taxon>Elasmobranchii</taxon>
        <taxon>Galeomorphii</taxon>
        <taxon>Galeoidea</taxon>
        <taxon>Carcharhiniformes</taxon>
        <taxon>Scyliorhinidae</taxon>
        <taxon>Scyliorhinus</taxon>
    </lineage>
</organism>
<keyword evidence="1" id="KW-0813">Transport</keyword>
<dbReference type="InterPro" id="IPR019515">
    <property type="entry name" value="VPS54_N"/>
</dbReference>
<keyword evidence="7" id="KW-1185">Reference proteome</keyword>
<accession>A0A401PMW3</accession>
<dbReference type="OrthoDB" id="10263345at2759"/>
<evidence type="ECO:0000313" key="7">
    <source>
        <dbReference type="Proteomes" id="UP000288216"/>
    </source>
</evidence>
<sequence length="97" mass="11395">MSRQGLKSPQESAPEIKSPVESFRVPSKEELRELREIPSDPQAEQEIINSIEEIYFRNDSFDAVNYELEKLPTVLNLQDLEEYRDKLKQQQAADLWE</sequence>